<reference evidence="6" key="1">
    <citation type="journal article" date="2019" name="Int. J. Syst. Evol. Microbiol.">
        <title>The Global Catalogue of Microorganisms (GCM) 10K type strain sequencing project: providing services to taxonomists for standard genome sequencing and annotation.</title>
        <authorList>
            <consortium name="The Broad Institute Genomics Platform"/>
            <consortium name="The Broad Institute Genome Sequencing Center for Infectious Disease"/>
            <person name="Wu L."/>
            <person name="Ma J."/>
        </authorList>
    </citation>
    <scope>NUCLEOTIDE SEQUENCE [LARGE SCALE GENOMIC DNA]</scope>
    <source>
        <strain evidence="6">JCM 16928</strain>
    </source>
</reference>
<evidence type="ECO:0000256" key="2">
    <source>
        <dbReference type="ARBA" id="ARBA00022840"/>
    </source>
</evidence>
<dbReference type="InterPro" id="IPR027417">
    <property type="entry name" value="P-loop_NTPase"/>
</dbReference>
<dbReference type="RefSeq" id="WP_344846635.1">
    <property type="nucleotide sequence ID" value="NZ_BAABAA010000010.1"/>
</dbReference>
<dbReference type="InterPro" id="IPR003593">
    <property type="entry name" value="AAA+_ATPase"/>
</dbReference>
<dbReference type="Proteomes" id="UP001501222">
    <property type="component" value="Unassembled WGS sequence"/>
</dbReference>
<dbReference type="InterPro" id="IPR041664">
    <property type="entry name" value="AAA_16"/>
</dbReference>
<protein>
    <recommendedName>
        <fullName evidence="4">HTH luxR-type domain-containing protein</fullName>
    </recommendedName>
</protein>
<gene>
    <name evidence="5" type="ORF">GCM10022235_63260</name>
</gene>
<dbReference type="PANTHER" id="PTHR16305:SF35">
    <property type="entry name" value="TRANSCRIPTIONAL ACTIVATOR DOMAIN"/>
    <property type="match status" value="1"/>
</dbReference>
<dbReference type="PROSITE" id="PS00622">
    <property type="entry name" value="HTH_LUXR_1"/>
    <property type="match status" value="1"/>
</dbReference>
<sequence>MNPAHAPEARRAALPGGPVAGRGARPAGSPDAPADERVAVVRAAARRALGGNGSVVLVTGESGVGKSSLLRVLAGELAGELRVVAGACDDVREPVRLGPLREAGWRVEVGYQELLVGLGEVPTALLIDDIQWADDATLDLVGYLARRVEGYPLVVVLTLADDSRLPERLHRWLGGLATAGARRLPLAPLGLDEVRRWVAGSRAEQLYALTGGNPFYLSAMLASPGTGVPDAVRDAVLAKTARLSDACRSVVEQLAVLPGTIDLGLAERLTDGDEELLAEAEQYGLLEARHEGIGFRYEIVRLAIEQGMRGLARRRLHKRALDVQAGQGERYLARLAHHAIAAADVEAVALYAPRAGQQAAAAGAHDEALWLFDAASRLGLLPADHRTAYAWELFNAYRWDEAREAGFDFDSFQDRVDWLETLYHESRWDELASVVAECNRPGQDLLTTLHALIQLRRGDWARAEAALEPLRSNPSDFIRSRVEAIAARLLVRRGQPADPKGEPAYVVPVLIEQAFLAGDLERIAALRDEWRALESTPIWPELHRYYVRAGLEPATRHWKQAADEWARLGDTYEQALELARSGETEPTLEALRLLDALDARPAADLVRRRLRKLGLRVIPRGPVPTTRANPIGLTARQADVLTLIAEGLTNAEIAEKLILSVRTVDHHVSAILTRLNVPTRREAAAAATPPPNTTAVA</sequence>
<dbReference type="InterPro" id="IPR016032">
    <property type="entry name" value="Sig_transdc_resp-reg_C-effctor"/>
</dbReference>
<dbReference type="PANTHER" id="PTHR16305">
    <property type="entry name" value="TESTICULAR SOLUBLE ADENYLYL CYCLASE"/>
    <property type="match status" value="1"/>
</dbReference>
<feature type="region of interest" description="Disordered" evidence="3">
    <location>
        <begin position="1"/>
        <end position="35"/>
    </location>
</feature>
<evidence type="ECO:0000256" key="1">
    <source>
        <dbReference type="ARBA" id="ARBA00022741"/>
    </source>
</evidence>
<dbReference type="EMBL" id="BAABAA010000010">
    <property type="protein sequence ID" value="GAA3584100.1"/>
    <property type="molecule type" value="Genomic_DNA"/>
</dbReference>
<dbReference type="InterPro" id="IPR025662">
    <property type="entry name" value="Sigma_54_int_dom_ATP-bd_1"/>
</dbReference>
<keyword evidence="2" id="KW-0067">ATP-binding</keyword>
<evidence type="ECO:0000313" key="6">
    <source>
        <dbReference type="Proteomes" id="UP001501222"/>
    </source>
</evidence>
<name>A0ABP6YJ85_9ACTN</name>
<dbReference type="Pfam" id="PF13191">
    <property type="entry name" value="AAA_16"/>
    <property type="match status" value="1"/>
</dbReference>
<dbReference type="CDD" id="cd06170">
    <property type="entry name" value="LuxR_C_like"/>
    <property type="match status" value="1"/>
</dbReference>
<dbReference type="InterPro" id="IPR036388">
    <property type="entry name" value="WH-like_DNA-bd_sf"/>
</dbReference>
<dbReference type="PRINTS" id="PR00038">
    <property type="entry name" value="HTHLUXR"/>
</dbReference>
<evidence type="ECO:0000256" key="3">
    <source>
        <dbReference type="SAM" id="MobiDB-lite"/>
    </source>
</evidence>
<dbReference type="SUPFAM" id="SSF46894">
    <property type="entry name" value="C-terminal effector domain of the bipartite response regulators"/>
    <property type="match status" value="1"/>
</dbReference>
<comment type="caution">
    <text evidence="5">The sequence shown here is derived from an EMBL/GenBank/DDBJ whole genome shotgun (WGS) entry which is preliminary data.</text>
</comment>
<proteinExistence type="predicted"/>
<evidence type="ECO:0000313" key="5">
    <source>
        <dbReference type="EMBL" id="GAA3584100.1"/>
    </source>
</evidence>
<accession>A0ABP6YJ85</accession>
<dbReference type="Gene3D" id="1.10.10.10">
    <property type="entry name" value="Winged helix-like DNA-binding domain superfamily/Winged helix DNA-binding domain"/>
    <property type="match status" value="1"/>
</dbReference>
<organism evidence="5 6">
    <name type="scientific">Kribbella ginsengisoli</name>
    <dbReference type="NCBI Taxonomy" id="363865"/>
    <lineage>
        <taxon>Bacteria</taxon>
        <taxon>Bacillati</taxon>
        <taxon>Actinomycetota</taxon>
        <taxon>Actinomycetes</taxon>
        <taxon>Propionibacteriales</taxon>
        <taxon>Kribbellaceae</taxon>
        <taxon>Kribbella</taxon>
    </lineage>
</organism>
<dbReference type="SMART" id="SM00382">
    <property type="entry name" value="AAA"/>
    <property type="match status" value="1"/>
</dbReference>
<keyword evidence="1" id="KW-0547">Nucleotide-binding</keyword>
<dbReference type="InterPro" id="IPR000792">
    <property type="entry name" value="Tscrpt_reg_LuxR_C"/>
</dbReference>
<evidence type="ECO:0000259" key="4">
    <source>
        <dbReference type="PROSITE" id="PS50043"/>
    </source>
</evidence>
<dbReference type="PROSITE" id="PS00675">
    <property type="entry name" value="SIGMA54_INTERACT_1"/>
    <property type="match status" value="1"/>
</dbReference>
<dbReference type="Pfam" id="PF00196">
    <property type="entry name" value="GerE"/>
    <property type="match status" value="1"/>
</dbReference>
<feature type="domain" description="HTH luxR-type" evidence="4">
    <location>
        <begin position="626"/>
        <end position="691"/>
    </location>
</feature>
<dbReference type="PROSITE" id="PS50043">
    <property type="entry name" value="HTH_LUXR_2"/>
    <property type="match status" value="1"/>
</dbReference>
<dbReference type="SMART" id="SM00421">
    <property type="entry name" value="HTH_LUXR"/>
    <property type="match status" value="1"/>
</dbReference>
<dbReference type="SUPFAM" id="SSF52540">
    <property type="entry name" value="P-loop containing nucleoside triphosphate hydrolases"/>
    <property type="match status" value="1"/>
</dbReference>
<keyword evidence="6" id="KW-1185">Reference proteome</keyword>
<feature type="compositionally biased region" description="Low complexity" evidence="3">
    <location>
        <begin position="12"/>
        <end position="32"/>
    </location>
</feature>